<name>A0A7X6R3H7_9NOCA</name>
<proteinExistence type="predicted"/>
<dbReference type="AlphaFoldDB" id="A0A7X6R3H7"/>
<dbReference type="RefSeq" id="WP_062973006.1">
    <property type="nucleotide sequence ID" value="NZ_JAAXOS010000006.1"/>
</dbReference>
<dbReference type="EMBL" id="JAAXOS010000006">
    <property type="protein sequence ID" value="NKY27474.1"/>
    <property type="molecule type" value="Genomic_DNA"/>
</dbReference>
<evidence type="ECO:0000313" key="2">
    <source>
        <dbReference type="Proteomes" id="UP000540698"/>
    </source>
</evidence>
<protein>
    <submittedName>
        <fullName evidence="1">Uncharacterized protein</fullName>
    </submittedName>
</protein>
<reference evidence="1 2" key="1">
    <citation type="submission" date="2020-04" db="EMBL/GenBank/DDBJ databases">
        <title>MicrobeNet Type strains.</title>
        <authorList>
            <person name="Nicholson A.C."/>
        </authorList>
    </citation>
    <scope>NUCLEOTIDE SEQUENCE [LARGE SCALE GENOMIC DNA]</scope>
    <source>
        <strain evidence="1 2">DSM 44956</strain>
    </source>
</reference>
<sequence length="69" mass="7702">MASPLPDEPDVHLIVQLRGYQLHYAACLTAALIFVQDEGVRRHTDGVHVSGGVPDRLPRLPGERLYVER</sequence>
<organism evidence="1 2">
    <name type="scientific">Nocardia gamkensis</name>
    <dbReference type="NCBI Taxonomy" id="352869"/>
    <lineage>
        <taxon>Bacteria</taxon>
        <taxon>Bacillati</taxon>
        <taxon>Actinomycetota</taxon>
        <taxon>Actinomycetes</taxon>
        <taxon>Mycobacteriales</taxon>
        <taxon>Nocardiaceae</taxon>
        <taxon>Nocardia</taxon>
    </lineage>
</organism>
<dbReference type="Proteomes" id="UP000540698">
    <property type="component" value="Unassembled WGS sequence"/>
</dbReference>
<keyword evidence="2" id="KW-1185">Reference proteome</keyword>
<evidence type="ECO:0000313" key="1">
    <source>
        <dbReference type="EMBL" id="NKY27474.1"/>
    </source>
</evidence>
<comment type="caution">
    <text evidence="1">The sequence shown here is derived from an EMBL/GenBank/DDBJ whole genome shotgun (WGS) entry which is preliminary data.</text>
</comment>
<gene>
    <name evidence="1" type="ORF">HGB38_14730</name>
</gene>
<accession>A0A7X6R3H7</accession>